<sequence length="473" mass="52937">MDHSAPARKHGRGPVRPPGVVSSWQLRETAERRARAPAPPPNQGQPDLTASSVTAMEFAAPNSPSDQRILGPWRLRNTAARRASAAAHGQQAPTNRRQRRRRCGELNTDAMFDVLMRLPAKELCHLRAVCRRWRSLTTDNIFINLHAASHTGPLFLAKFRNDQEHIHVVDLSGTVVKTMVDTSAPAPHQVLFSRLSIACLATEWNRCRVLNPATGVVYVLPQSHALEHVNRVNLSSPFTFFALGRVASTGAYKVLRMFNRPGFMDQGEQLFEVFTINGDAAHAQWRARQSPEPFVEPKTGVVVDGVVHFLTTMKRQNMETPPDIIVSFDLGREEWMTGDLKGPISGDTEAVRSFHSNKHELSLAELKGSLVVACYHRHPCYRMELWFLTDREKGIWVKEYSVLFVQYPYYGAHVVKPLLVLDDGRLVIYNGQTGLLLLYNPETNEFAEVQMAPLDSVSMFTGSLLSVQGGDMV</sequence>
<evidence type="ECO:0000256" key="1">
    <source>
        <dbReference type="SAM" id="MobiDB-lite"/>
    </source>
</evidence>
<dbReference type="Gramene" id="TVU39750">
    <property type="protein sequence ID" value="TVU39750"/>
    <property type="gene ID" value="EJB05_13189"/>
</dbReference>
<dbReference type="InterPro" id="IPR017451">
    <property type="entry name" value="F-box-assoc_interact_dom"/>
</dbReference>
<dbReference type="SMART" id="SM00256">
    <property type="entry name" value="FBOX"/>
    <property type="match status" value="1"/>
</dbReference>
<dbReference type="Pfam" id="PF00646">
    <property type="entry name" value="F-box"/>
    <property type="match status" value="1"/>
</dbReference>
<evidence type="ECO:0000259" key="2">
    <source>
        <dbReference type="PROSITE" id="PS50181"/>
    </source>
</evidence>
<dbReference type="PANTHER" id="PTHR31111">
    <property type="entry name" value="BNAA05G37150D PROTEIN-RELATED"/>
    <property type="match status" value="1"/>
</dbReference>
<gene>
    <name evidence="3" type="ORF">EJB05_13189</name>
</gene>
<dbReference type="PROSITE" id="PS50181">
    <property type="entry name" value="FBOX"/>
    <property type="match status" value="1"/>
</dbReference>
<dbReference type="NCBIfam" id="TIGR01640">
    <property type="entry name" value="F_box_assoc_1"/>
    <property type="match status" value="1"/>
</dbReference>
<dbReference type="AlphaFoldDB" id="A0A5J9VXD3"/>
<evidence type="ECO:0000313" key="4">
    <source>
        <dbReference type="Proteomes" id="UP000324897"/>
    </source>
</evidence>
<feature type="compositionally biased region" description="Basic residues" evidence="1">
    <location>
        <begin position="1"/>
        <end position="13"/>
    </location>
</feature>
<reference evidence="3 4" key="1">
    <citation type="journal article" date="2019" name="Sci. Rep.">
        <title>A high-quality genome of Eragrostis curvula grass provides insights into Poaceae evolution and supports new strategies to enhance forage quality.</title>
        <authorList>
            <person name="Carballo J."/>
            <person name="Santos B.A.C.M."/>
            <person name="Zappacosta D."/>
            <person name="Garbus I."/>
            <person name="Selva J.P."/>
            <person name="Gallo C.A."/>
            <person name="Diaz A."/>
            <person name="Albertini E."/>
            <person name="Caccamo M."/>
            <person name="Echenique V."/>
        </authorList>
    </citation>
    <scope>NUCLEOTIDE SEQUENCE [LARGE SCALE GENOMIC DNA]</scope>
    <source>
        <strain evidence="4">cv. Victoria</strain>
        <tissue evidence="3">Leaf</tissue>
    </source>
</reference>
<dbReference type="InterPro" id="IPR036047">
    <property type="entry name" value="F-box-like_dom_sf"/>
</dbReference>
<name>A0A5J9VXD3_9POAL</name>
<organism evidence="3 4">
    <name type="scientific">Eragrostis curvula</name>
    <name type="common">weeping love grass</name>
    <dbReference type="NCBI Taxonomy" id="38414"/>
    <lineage>
        <taxon>Eukaryota</taxon>
        <taxon>Viridiplantae</taxon>
        <taxon>Streptophyta</taxon>
        <taxon>Embryophyta</taxon>
        <taxon>Tracheophyta</taxon>
        <taxon>Spermatophyta</taxon>
        <taxon>Magnoliopsida</taxon>
        <taxon>Liliopsida</taxon>
        <taxon>Poales</taxon>
        <taxon>Poaceae</taxon>
        <taxon>PACMAD clade</taxon>
        <taxon>Chloridoideae</taxon>
        <taxon>Eragrostideae</taxon>
        <taxon>Eragrostidinae</taxon>
        <taxon>Eragrostis</taxon>
    </lineage>
</organism>
<dbReference type="SUPFAM" id="SSF81383">
    <property type="entry name" value="F-box domain"/>
    <property type="match status" value="1"/>
</dbReference>
<dbReference type="Pfam" id="PF08268">
    <property type="entry name" value="FBA_3"/>
    <property type="match status" value="1"/>
</dbReference>
<evidence type="ECO:0000313" key="3">
    <source>
        <dbReference type="EMBL" id="TVU39750.1"/>
    </source>
</evidence>
<proteinExistence type="predicted"/>
<comment type="caution">
    <text evidence="3">The sequence shown here is derived from an EMBL/GenBank/DDBJ whole genome shotgun (WGS) entry which is preliminary data.</text>
</comment>
<dbReference type="OrthoDB" id="657759at2759"/>
<feature type="region of interest" description="Disordered" evidence="1">
    <location>
        <begin position="78"/>
        <end position="103"/>
    </location>
</feature>
<feature type="domain" description="F-box" evidence="2">
    <location>
        <begin position="100"/>
        <end position="145"/>
    </location>
</feature>
<dbReference type="Proteomes" id="UP000324897">
    <property type="component" value="Chromosome 4"/>
</dbReference>
<dbReference type="Gene3D" id="1.20.1280.50">
    <property type="match status" value="1"/>
</dbReference>
<dbReference type="CDD" id="cd22157">
    <property type="entry name" value="F-box_AtFBW1-like"/>
    <property type="match status" value="1"/>
</dbReference>
<protein>
    <recommendedName>
        <fullName evidence="2">F-box domain-containing protein</fullName>
    </recommendedName>
</protein>
<dbReference type="InterPro" id="IPR001810">
    <property type="entry name" value="F-box_dom"/>
</dbReference>
<feature type="region of interest" description="Disordered" evidence="1">
    <location>
        <begin position="1"/>
        <end position="48"/>
    </location>
</feature>
<keyword evidence="4" id="KW-1185">Reference proteome</keyword>
<accession>A0A5J9VXD3</accession>
<dbReference type="InterPro" id="IPR013187">
    <property type="entry name" value="F-box-assoc_dom_typ3"/>
</dbReference>
<dbReference type="EMBL" id="RWGY01000007">
    <property type="protein sequence ID" value="TVU39750.1"/>
    <property type="molecule type" value="Genomic_DNA"/>
</dbReference>
<dbReference type="PANTHER" id="PTHR31111:SF133">
    <property type="entry name" value="OS07G0196600 PROTEIN"/>
    <property type="match status" value="1"/>
</dbReference>